<dbReference type="Pfam" id="PF01979">
    <property type="entry name" value="Amidohydro_1"/>
    <property type="match status" value="1"/>
</dbReference>
<dbReference type="InterPro" id="IPR006680">
    <property type="entry name" value="Amidohydro-rel"/>
</dbReference>
<evidence type="ECO:0000256" key="9">
    <source>
        <dbReference type="PIRSR" id="PIRSR038994-1"/>
    </source>
</evidence>
<evidence type="ECO:0000256" key="11">
    <source>
        <dbReference type="PIRSR" id="PIRSR038994-3"/>
    </source>
</evidence>
<dbReference type="SUPFAM" id="SSF51338">
    <property type="entry name" value="Composite domain of metallo-dependent hydrolases"/>
    <property type="match status" value="1"/>
</dbReference>
<feature type="active site" description="Proton donor/acceptor" evidence="9">
    <location>
        <position position="301"/>
    </location>
</feature>
<dbReference type="PANTHER" id="PTHR11113:SF14">
    <property type="entry name" value="N-ACETYLGLUCOSAMINE-6-PHOSPHATE DEACETYLASE"/>
    <property type="match status" value="1"/>
</dbReference>
<protein>
    <recommendedName>
        <fullName evidence="3 8">N-acetylglucosamine-6-phosphate deacetylase</fullName>
        <ecNumber evidence="2 8">3.5.1.25</ecNumber>
    </recommendedName>
</protein>
<feature type="binding site" evidence="10">
    <location>
        <position position="253"/>
    </location>
    <ligand>
        <name>substrate</name>
    </ligand>
</feature>
<dbReference type="InterPro" id="IPR032466">
    <property type="entry name" value="Metal_Hydrolase"/>
</dbReference>
<keyword evidence="6 8" id="KW-0119">Carbohydrate metabolism</keyword>
<dbReference type="FunFam" id="3.20.20.140:FF:000023">
    <property type="entry name" value="N-acetylglucosamine-6-phosphate deacetylase"/>
    <property type="match status" value="1"/>
</dbReference>
<feature type="binding site" evidence="11">
    <location>
        <position position="152"/>
    </location>
    <ligand>
        <name>Zn(2+)</name>
        <dbReference type="ChEBI" id="CHEBI:29105"/>
    </ligand>
</feature>
<dbReference type="STRING" id="70415.A0A5S6QT63"/>
<evidence type="ECO:0000256" key="8">
    <source>
        <dbReference type="PIRNR" id="PIRNR038994"/>
    </source>
</evidence>
<reference evidence="13" key="1">
    <citation type="submission" date="2013-11" db="EMBL/GenBank/DDBJ databases">
        <authorList>
            <person name="Aslett M."/>
        </authorList>
    </citation>
    <scope>NUCLEOTIDE SEQUENCE [LARGE SCALE GENOMIC DNA]</scope>
    <source>
        <strain evidence="13">Edinburgh</strain>
    </source>
</reference>
<reference evidence="14" key="3">
    <citation type="submission" date="2019-12" db="UniProtKB">
        <authorList>
            <consortium name="WormBaseParasite"/>
        </authorList>
    </citation>
    <scope>IDENTIFICATION</scope>
</reference>
<dbReference type="PIRSF" id="PIRSF038994">
    <property type="entry name" value="NagA"/>
    <property type="match status" value="1"/>
</dbReference>
<name>A0A5S6QT63_TRIMR</name>
<evidence type="ECO:0000259" key="12">
    <source>
        <dbReference type="Pfam" id="PF01979"/>
    </source>
</evidence>
<comment type="cofactor">
    <cofactor evidence="11">
        <name>a divalent metal cation</name>
        <dbReference type="ChEBI" id="CHEBI:60240"/>
    </cofactor>
    <text evidence="11">Binds 1 divalent metal cation per subunit.</text>
</comment>
<dbReference type="Gene3D" id="3.20.20.140">
    <property type="entry name" value="Metal-dependent hydrolases"/>
    <property type="match status" value="1"/>
</dbReference>
<evidence type="ECO:0000256" key="10">
    <source>
        <dbReference type="PIRSR" id="PIRSR038994-2"/>
    </source>
</evidence>
<dbReference type="GO" id="GO:0006046">
    <property type="term" value="P:N-acetylglucosamine catabolic process"/>
    <property type="evidence" value="ECO:0007669"/>
    <property type="project" value="TreeGrafter"/>
</dbReference>
<dbReference type="NCBIfam" id="TIGR00221">
    <property type="entry name" value="nagA"/>
    <property type="match status" value="1"/>
</dbReference>
<dbReference type="SUPFAM" id="SSF51556">
    <property type="entry name" value="Metallo-dependent hydrolases"/>
    <property type="match status" value="1"/>
</dbReference>
<keyword evidence="5 8" id="KW-0378">Hydrolase</keyword>
<keyword evidence="4 11" id="KW-0479">Metal-binding</keyword>
<feature type="binding site" evidence="11">
    <location>
        <position position="242"/>
    </location>
    <ligand>
        <name>Zn(2+)</name>
        <dbReference type="ChEBI" id="CHEBI:29105"/>
    </ligand>
</feature>
<evidence type="ECO:0000256" key="7">
    <source>
        <dbReference type="ARBA" id="ARBA00047647"/>
    </source>
</evidence>
<reference evidence="13" key="2">
    <citation type="submission" date="2014-03" db="EMBL/GenBank/DDBJ databases">
        <title>The whipworm genome and dual-species transcriptomics of an intimate host-pathogen interaction.</title>
        <authorList>
            <person name="Foth B.J."/>
            <person name="Tsai I.J."/>
            <person name="Reid A.J."/>
            <person name="Bancroft A.J."/>
            <person name="Nichol S."/>
            <person name="Tracey A."/>
            <person name="Holroyd N."/>
            <person name="Cotton J.A."/>
            <person name="Stanley E.J."/>
            <person name="Zarowiecki M."/>
            <person name="Liu J.Z."/>
            <person name="Huckvale T."/>
            <person name="Cooper P.J."/>
            <person name="Grencis R.K."/>
            <person name="Berriman M."/>
        </authorList>
    </citation>
    <scope>NUCLEOTIDE SEQUENCE [LARGE SCALE GENOMIC DNA]</scope>
    <source>
        <strain evidence="13">Edinburgh</strain>
    </source>
</reference>
<dbReference type="PANTHER" id="PTHR11113">
    <property type="entry name" value="N-ACETYLGLUCOSAMINE-6-PHOSPHATE DEACETYLASE"/>
    <property type="match status" value="1"/>
</dbReference>
<evidence type="ECO:0000256" key="3">
    <source>
        <dbReference type="ARBA" id="ARBA00018029"/>
    </source>
</evidence>
<feature type="binding site" evidence="10">
    <location>
        <position position="163"/>
    </location>
    <ligand>
        <name>substrate</name>
    </ligand>
</feature>
<dbReference type="GO" id="GO:0046872">
    <property type="term" value="F:metal ion binding"/>
    <property type="evidence" value="ECO:0007669"/>
    <property type="project" value="UniProtKB-KW"/>
</dbReference>
<accession>A0A5S6QT63</accession>
<feature type="binding site" evidence="10">
    <location>
        <begin position="335"/>
        <end position="337"/>
    </location>
    <ligand>
        <name>substrate</name>
    </ligand>
</feature>
<feature type="binding site" evidence="10">
    <location>
        <position position="279"/>
    </location>
    <ligand>
        <name>substrate</name>
    </ligand>
</feature>
<dbReference type="WBParaSite" id="TMUE_2000010324.3">
    <property type="protein sequence ID" value="TMUE_2000010324.3"/>
    <property type="gene ID" value="WBGene00293490"/>
</dbReference>
<dbReference type="AlphaFoldDB" id="A0A5S6QT63"/>
<dbReference type="GO" id="GO:0106279">
    <property type="term" value="P:negative regulation of UDP-N-acetylglucosamine biosynthetic process"/>
    <property type="evidence" value="ECO:0007669"/>
    <property type="project" value="UniProtKB-ARBA"/>
</dbReference>
<dbReference type="GO" id="GO:0019262">
    <property type="term" value="P:N-acetylneuraminate catabolic process"/>
    <property type="evidence" value="ECO:0007669"/>
    <property type="project" value="UniProtKB-ARBA"/>
</dbReference>
<proteinExistence type="inferred from homology"/>
<dbReference type="Gene3D" id="2.30.40.10">
    <property type="entry name" value="Urease, subunit C, domain 1"/>
    <property type="match status" value="1"/>
</dbReference>
<keyword evidence="13" id="KW-1185">Reference proteome</keyword>
<dbReference type="EC" id="3.5.1.25" evidence="2 8"/>
<evidence type="ECO:0000256" key="4">
    <source>
        <dbReference type="ARBA" id="ARBA00022723"/>
    </source>
</evidence>
<dbReference type="GO" id="GO:0008448">
    <property type="term" value="F:N-acetylglucosamine-6-phosphate deacetylase activity"/>
    <property type="evidence" value="ECO:0007669"/>
    <property type="project" value="UniProtKB-UniRule"/>
</dbReference>
<comment type="similarity">
    <text evidence="1 8">Belongs to the metallo-dependent hydrolases superfamily. NagA family.</text>
</comment>
<sequence>MTKTVALTWNQAEAKDLGNSLVQYTNCALLRNRHFVDEDLWVEKGKVVDALQIFYNEKRMPDYRIDCKDMFIAPGFIDVQVNGGFGVNLSHDHEDLVSQLDKLATSLLQSGVTAFCPTLISSTPSFYQKALQSYKARPGGNRGAAVLGIHLEGPFINKSRAGAHNVKHISDNFGEGCNMLTSIYGQDLSEVRIVTLAPELANAMEAIRHLSKKGIRVSIGHCKASLSIGLEAIECGATGITHLFNAMSPFHHRDPCLPGVLVAVDKRKIYYGIIADEVHCHKEALALAYGICPAGMMLVTDSVTAMGLGEGVHQLGDVVFTVKDRRATVSDTDTLIGGITPMNECIRSLVKATNCSGANALNCASLHPAEFLGITNRKGMLKPGCDADFVILDKEVNIMATYIAGNRVYENAKYAPRKTSG</sequence>
<dbReference type="Proteomes" id="UP000046395">
    <property type="component" value="Unassembled WGS sequence"/>
</dbReference>
<dbReference type="WBParaSite" id="TMUE_2000010324.2">
    <property type="protein sequence ID" value="TMUE_2000010324.2"/>
    <property type="gene ID" value="WBGene00293490"/>
</dbReference>
<evidence type="ECO:0000256" key="1">
    <source>
        <dbReference type="ARBA" id="ARBA00010716"/>
    </source>
</evidence>
<organism evidence="13 14">
    <name type="scientific">Trichuris muris</name>
    <name type="common">Mouse whipworm</name>
    <dbReference type="NCBI Taxonomy" id="70415"/>
    <lineage>
        <taxon>Eukaryota</taxon>
        <taxon>Metazoa</taxon>
        <taxon>Ecdysozoa</taxon>
        <taxon>Nematoda</taxon>
        <taxon>Enoplea</taxon>
        <taxon>Dorylaimia</taxon>
        <taxon>Trichinellida</taxon>
        <taxon>Trichuridae</taxon>
        <taxon>Trichuris</taxon>
    </lineage>
</organism>
<dbReference type="InterPro" id="IPR011059">
    <property type="entry name" value="Metal-dep_hydrolase_composite"/>
</dbReference>
<evidence type="ECO:0000256" key="2">
    <source>
        <dbReference type="ARBA" id="ARBA00011899"/>
    </source>
</evidence>
<evidence type="ECO:0000313" key="13">
    <source>
        <dbReference type="Proteomes" id="UP000046395"/>
    </source>
</evidence>
<feature type="domain" description="Amidohydrolase-related" evidence="12">
    <location>
        <begin position="71"/>
        <end position="408"/>
    </location>
</feature>
<dbReference type="WBParaSite" id="TMUE_2000010324.1">
    <property type="protein sequence ID" value="TMUE_2000010324.1"/>
    <property type="gene ID" value="WBGene00293490"/>
</dbReference>
<dbReference type="InterPro" id="IPR003764">
    <property type="entry name" value="GlcNAc_6-P_deAcase"/>
</dbReference>
<comment type="catalytic activity">
    <reaction evidence="7 8">
        <text>N-acetyl-D-glucosamine 6-phosphate + H2O = D-glucosamine 6-phosphate + acetate</text>
        <dbReference type="Rhea" id="RHEA:22936"/>
        <dbReference type="ChEBI" id="CHEBI:15377"/>
        <dbReference type="ChEBI" id="CHEBI:30089"/>
        <dbReference type="ChEBI" id="CHEBI:57513"/>
        <dbReference type="ChEBI" id="CHEBI:58725"/>
        <dbReference type="EC" id="3.5.1.25"/>
    </reaction>
</comment>
<evidence type="ECO:0000313" key="14">
    <source>
        <dbReference type="WBParaSite" id="TMUE_2000010324.1"/>
    </source>
</evidence>
<dbReference type="CDD" id="cd00854">
    <property type="entry name" value="NagA"/>
    <property type="match status" value="1"/>
</dbReference>
<evidence type="ECO:0000256" key="5">
    <source>
        <dbReference type="ARBA" id="ARBA00022801"/>
    </source>
</evidence>
<evidence type="ECO:0000256" key="6">
    <source>
        <dbReference type="ARBA" id="ARBA00023277"/>
    </source>
</evidence>
<feature type="binding site" evidence="11">
    <location>
        <position position="221"/>
    </location>
    <ligand>
        <name>Zn(2+)</name>
        <dbReference type="ChEBI" id="CHEBI:29105"/>
    </ligand>
</feature>
<feature type="binding site" evidence="10">
    <location>
        <begin position="245"/>
        <end position="246"/>
    </location>
    <ligand>
        <name>substrate</name>
    </ligand>
</feature>